<protein>
    <recommendedName>
        <fullName evidence="1">GAF domain-containing protein</fullName>
    </recommendedName>
</protein>
<dbReference type="SMART" id="SM00065">
    <property type="entry name" value="GAF"/>
    <property type="match status" value="1"/>
</dbReference>
<dbReference type="InterPro" id="IPR003018">
    <property type="entry name" value="GAF"/>
</dbReference>
<evidence type="ECO:0000313" key="2">
    <source>
        <dbReference type="EMBL" id="SVB94906.1"/>
    </source>
</evidence>
<sequence>MFDVNEVVGELQGLREEGYLSDALLRRAVRSIFGSEERFDWVGVYLLRSEDNVLWLHNYLGDPTPHATIPVGEGVCGTAVANEENINVPDVTDNENYLSCNPKVKSEMVVLIRGQGQIFGQIDIDSHQGAAFTEEDLASMEAVAGKLAEQMVAELSR</sequence>
<evidence type="ECO:0000259" key="1">
    <source>
        <dbReference type="SMART" id="SM00065"/>
    </source>
</evidence>
<proteinExistence type="predicted"/>
<dbReference type="EMBL" id="UINC01065345">
    <property type="protein sequence ID" value="SVB94906.1"/>
    <property type="molecule type" value="Genomic_DNA"/>
</dbReference>
<feature type="domain" description="GAF" evidence="1">
    <location>
        <begin position="20"/>
        <end position="156"/>
    </location>
</feature>
<gene>
    <name evidence="2" type="ORF">METZ01_LOCUS247760</name>
</gene>
<name>A0A382I5L7_9ZZZZ</name>
<organism evidence="2">
    <name type="scientific">marine metagenome</name>
    <dbReference type="NCBI Taxonomy" id="408172"/>
    <lineage>
        <taxon>unclassified sequences</taxon>
        <taxon>metagenomes</taxon>
        <taxon>ecological metagenomes</taxon>
    </lineage>
</organism>
<dbReference type="SUPFAM" id="SSF55781">
    <property type="entry name" value="GAF domain-like"/>
    <property type="match status" value="1"/>
</dbReference>
<dbReference type="InterPro" id="IPR029016">
    <property type="entry name" value="GAF-like_dom_sf"/>
</dbReference>
<dbReference type="Pfam" id="PF01590">
    <property type="entry name" value="GAF"/>
    <property type="match status" value="1"/>
</dbReference>
<dbReference type="Gene3D" id="3.30.450.40">
    <property type="match status" value="1"/>
</dbReference>
<reference evidence="2" key="1">
    <citation type="submission" date="2018-05" db="EMBL/GenBank/DDBJ databases">
        <authorList>
            <person name="Lanie J.A."/>
            <person name="Ng W.-L."/>
            <person name="Kazmierczak K.M."/>
            <person name="Andrzejewski T.M."/>
            <person name="Davidsen T.M."/>
            <person name="Wayne K.J."/>
            <person name="Tettelin H."/>
            <person name="Glass J.I."/>
            <person name="Rusch D."/>
            <person name="Podicherti R."/>
            <person name="Tsui H.-C.T."/>
            <person name="Winkler M.E."/>
        </authorList>
    </citation>
    <scope>NUCLEOTIDE SEQUENCE</scope>
</reference>
<accession>A0A382I5L7</accession>
<dbReference type="AlphaFoldDB" id="A0A382I5L7"/>